<dbReference type="AlphaFoldDB" id="B1YCT2"/>
<dbReference type="HOGENOM" id="CLU_151097_0_0_2"/>
<sequence length="148" mass="15368">MLLQTGDMLGDLLLLAALLFGIVAVFSRDNVYSASSLAVSAGAVGAYYAYLGQFAPALLIFVIYIGAVMLLVIVTAAMYGGVHRWGARRIAASTVLLAATALAALFLQMGHREAVGVLQGVNLAEVAVLLFSVAALSLIVGVEIARRS</sequence>
<dbReference type="Gene3D" id="1.20.120.1200">
    <property type="entry name" value="NADH-ubiquinone/plastoquinone oxidoreductase chain 6, subunit NuoJ"/>
    <property type="match status" value="1"/>
</dbReference>
<reference evidence="2" key="1">
    <citation type="submission" date="2008-03" db="EMBL/GenBank/DDBJ databases">
        <title>Complete sequence of Thermoproteus neutrophilus V24Sta.</title>
        <authorList>
            <consortium name="US DOE Joint Genome Institute"/>
            <person name="Copeland A."/>
            <person name="Lucas S."/>
            <person name="Lapidus A."/>
            <person name="Glavina del Rio T."/>
            <person name="Dalin E."/>
            <person name="Tice H."/>
            <person name="Bruce D."/>
            <person name="Goodwin L."/>
            <person name="Pitluck S."/>
            <person name="Sims D."/>
            <person name="Brettin T."/>
            <person name="Detter J.C."/>
            <person name="Han C."/>
            <person name="Kuske C.R."/>
            <person name="Schmutz J."/>
            <person name="Larimer F."/>
            <person name="Land M."/>
            <person name="Hauser L."/>
            <person name="Kyrpides N."/>
            <person name="Mikhailova N."/>
            <person name="Biddle J.F."/>
            <person name="Zhang Z."/>
            <person name="Fitz-Gibbon S.T."/>
            <person name="Lowe T.M."/>
            <person name="Saltikov C."/>
            <person name="House C.H."/>
            <person name="Richardson P."/>
        </authorList>
    </citation>
    <scope>NUCLEOTIDE SEQUENCE [LARGE SCALE GENOMIC DNA]</scope>
    <source>
        <strain evidence="2">V24Sta</strain>
    </source>
</reference>
<feature type="transmembrane region" description="Helical" evidence="1">
    <location>
        <begin position="123"/>
        <end position="145"/>
    </location>
</feature>
<dbReference type="STRING" id="444157.Tneu_0656"/>
<evidence type="ECO:0000256" key="1">
    <source>
        <dbReference type="SAM" id="Phobius"/>
    </source>
</evidence>
<evidence type="ECO:0000313" key="2">
    <source>
        <dbReference type="EMBL" id="ACB39595.1"/>
    </source>
</evidence>
<feature type="transmembrane region" description="Helical" evidence="1">
    <location>
        <begin position="90"/>
        <end position="111"/>
    </location>
</feature>
<keyword evidence="1" id="KW-0812">Transmembrane</keyword>
<evidence type="ECO:0000313" key="3">
    <source>
        <dbReference type="Proteomes" id="UP000001694"/>
    </source>
</evidence>
<protein>
    <submittedName>
        <fullName evidence="2">NADH-ubiquinone/plastoquinone oxidoreductase, chain 6</fullName>
    </submittedName>
</protein>
<dbReference type="KEGG" id="tne:Tneu_0656"/>
<feature type="transmembrane region" description="Helical" evidence="1">
    <location>
        <begin position="57"/>
        <end position="78"/>
    </location>
</feature>
<organism evidence="2 3">
    <name type="scientific">Pyrobaculum neutrophilum (strain DSM 2338 / JCM 9278 / NBRC 100436 / V24Sta)</name>
    <name type="common">Thermoproteus neutrophilus</name>
    <dbReference type="NCBI Taxonomy" id="444157"/>
    <lineage>
        <taxon>Archaea</taxon>
        <taxon>Thermoproteota</taxon>
        <taxon>Thermoprotei</taxon>
        <taxon>Thermoproteales</taxon>
        <taxon>Thermoproteaceae</taxon>
        <taxon>Pyrobaculum</taxon>
    </lineage>
</organism>
<dbReference type="eggNOG" id="arCOG05520">
    <property type="taxonomic scope" value="Archaea"/>
</dbReference>
<dbReference type="InterPro" id="IPR042106">
    <property type="entry name" value="Nuo/plastoQ_OxRdtase_6_NuoJ"/>
</dbReference>
<dbReference type="EMBL" id="CP001014">
    <property type="protein sequence ID" value="ACB39595.1"/>
    <property type="molecule type" value="Genomic_DNA"/>
</dbReference>
<gene>
    <name evidence="2" type="ordered locus">Tneu_0656</name>
</gene>
<keyword evidence="3" id="KW-1185">Reference proteome</keyword>
<name>B1YCT2_PYRNV</name>
<keyword evidence="1" id="KW-1133">Transmembrane helix</keyword>
<proteinExistence type="predicted"/>
<keyword evidence="1" id="KW-0472">Membrane</keyword>
<accession>B1YCT2</accession>
<dbReference type="Proteomes" id="UP000001694">
    <property type="component" value="Chromosome"/>
</dbReference>